<name>A0A1T2L1I6_9GAMM</name>
<dbReference type="Proteomes" id="UP000191110">
    <property type="component" value="Unassembled WGS sequence"/>
</dbReference>
<evidence type="ECO:0000313" key="2">
    <source>
        <dbReference type="EMBL" id="OOZ38983.1"/>
    </source>
</evidence>
<keyword evidence="3" id="KW-1185">Reference proteome</keyword>
<proteinExistence type="predicted"/>
<protein>
    <recommendedName>
        <fullName evidence="1">Rubrerythrin diiron-binding domain-containing protein</fullName>
    </recommendedName>
</protein>
<dbReference type="AlphaFoldDB" id="A0A1T2L1I6"/>
<dbReference type="InterPro" id="IPR012347">
    <property type="entry name" value="Ferritin-like"/>
</dbReference>
<comment type="caution">
    <text evidence="2">The sequence shown here is derived from an EMBL/GenBank/DDBJ whole genome shotgun (WGS) entry which is preliminary data.</text>
</comment>
<reference evidence="2 3" key="1">
    <citation type="submission" date="2016-11" db="EMBL/GenBank/DDBJ databases">
        <title>Mixed transmission modes and dynamic genome evolution in an obligate animal-bacterial symbiosis.</title>
        <authorList>
            <person name="Russell S.L."/>
            <person name="Corbett-Detig R.B."/>
            <person name="Cavanaugh C.M."/>
        </authorList>
    </citation>
    <scope>NUCLEOTIDE SEQUENCE [LARGE SCALE GENOMIC DNA]</scope>
    <source>
        <strain evidence="2">Sveles-Q1</strain>
    </source>
</reference>
<evidence type="ECO:0000259" key="1">
    <source>
        <dbReference type="Pfam" id="PF02915"/>
    </source>
</evidence>
<dbReference type="InterPro" id="IPR009078">
    <property type="entry name" value="Ferritin-like_SF"/>
</dbReference>
<dbReference type="EMBL" id="MPRL01000065">
    <property type="protein sequence ID" value="OOZ38983.1"/>
    <property type="molecule type" value="Genomic_DNA"/>
</dbReference>
<dbReference type="SUPFAM" id="SSF47240">
    <property type="entry name" value="Ferritin-like"/>
    <property type="match status" value="1"/>
</dbReference>
<feature type="domain" description="Rubrerythrin diiron-binding" evidence="1">
    <location>
        <begin position="124"/>
        <end position="175"/>
    </location>
</feature>
<dbReference type="GO" id="GO:0046872">
    <property type="term" value="F:metal ion binding"/>
    <property type="evidence" value="ECO:0007669"/>
    <property type="project" value="InterPro"/>
</dbReference>
<organism evidence="2 3">
    <name type="scientific">Solemya pervernicosa gill symbiont</name>
    <dbReference type="NCBI Taxonomy" id="642797"/>
    <lineage>
        <taxon>Bacteria</taxon>
        <taxon>Pseudomonadati</taxon>
        <taxon>Pseudomonadota</taxon>
        <taxon>Gammaproteobacteria</taxon>
        <taxon>sulfur-oxidizing symbionts</taxon>
    </lineage>
</organism>
<sequence length="195" mass="22463">THIMDWLGIKACGDYDLNLNILPEGADFKDAWNLAYAMEDGLQRFYIELERREQRSHLQAVFHKLASFEDLHKERLLQAYASTDRGTFDPARIDTMANNYIEGCDSNNLSITDVVSKIESTIDIFSISLAIEAQALDLYARLSRMSKCPQSAKLFMEMAFEERGHMAYVSEEMEKQIIREQRDRILKLSNLIPTS</sequence>
<feature type="non-terminal residue" evidence="2">
    <location>
        <position position="1"/>
    </location>
</feature>
<evidence type="ECO:0000313" key="3">
    <source>
        <dbReference type="Proteomes" id="UP000191110"/>
    </source>
</evidence>
<gene>
    <name evidence="2" type="ORF">BOW53_13350</name>
</gene>
<dbReference type="GO" id="GO:0016491">
    <property type="term" value="F:oxidoreductase activity"/>
    <property type="evidence" value="ECO:0007669"/>
    <property type="project" value="InterPro"/>
</dbReference>
<dbReference type="CDD" id="cd01045">
    <property type="entry name" value="Ferritin_like_AB"/>
    <property type="match status" value="1"/>
</dbReference>
<dbReference type="InterPro" id="IPR003251">
    <property type="entry name" value="Rr_diiron-bd_dom"/>
</dbReference>
<dbReference type="Pfam" id="PF02915">
    <property type="entry name" value="Rubrerythrin"/>
    <property type="match status" value="1"/>
</dbReference>
<dbReference type="Gene3D" id="1.20.1260.10">
    <property type="match status" value="1"/>
</dbReference>
<accession>A0A1T2L1I6</accession>
<dbReference type="RefSeq" id="WP_172840351.1">
    <property type="nucleotide sequence ID" value="NZ_MPRL01000065.1"/>
</dbReference>